<evidence type="ECO:0000313" key="3">
    <source>
        <dbReference type="Proteomes" id="UP000234790"/>
    </source>
</evidence>
<protein>
    <recommendedName>
        <fullName evidence="1">DUF2779 domain-containing protein</fullName>
    </recommendedName>
</protein>
<name>A0A2K9LU07_SPISQ</name>
<organism evidence="2 3">
    <name type="scientific">Spiroplasma monobiae MQ-1</name>
    <dbReference type="NCBI Taxonomy" id="1336748"/>
    <lineage>
        <taxon>Bacteria</taxon>
        <taxon>Bacillati</taxon>
        <taxon>Mycoplasmatota</taxon>
        <taxon>Mollicutes</taxon>
        <taxon>Entomoplasmatales</taxon>
        <taxon>Spiroplasmataceae</taxon>
        <taxon>Spiroplasma</taxon>
    </lineage>
</organism>
<feature type="domain" description="DUF2779" evidence="1">
    <location>
        <begin position="464"/>
        <end position="602"/>
    </location>
</feature>
<keyword evidence="3" id="KW-1185">Reference proteome</keyword>
<reference evidence="2 3" key="1">
    <citation type="submission" date="2017-12" db="EMBL/GenBank/DDBJ databases">
        <title>Complete genome sequence of Spiroplasma monobiae MQ-1 (ATCC 33825).</title>
        <authorList>
            <person name="Tsai Y.-M."/>
            <person name="Lo W.-S."/>
            <person name="Wu P.-S."/>
            <person name="Cho S.-T."/>
            <person name="Kuo C.-H."/>
        </authorList>
    </citation>
    <scope>NUCLEOTIDE SEQUENCE [LARGE SCALE GENOMIC DNA]</scope>
    <source>
        <strain evidence="2 3">MQ-1</strain>
    </source>
</reference>
<dbReference type="AlphaFoldDB" id="A0A2K9LU07"/>
<evidence type="ECO:0000313" key="2">
    <source>
        <dbReference type="EMBL" id="AUM62543.1"/>
    </source>
</evidence>
<dbReference type="RefSeq" id="WP_101780604.1">
    <property type="nucleotide sequence ID" value="NZ_CP025543.1"/>
</dbReference>
<proteinExistence type="predicted"/>
<gene>
    <name evidence="2" type="ORF">SMONO_v1c02940</name>
</gene>
<dbReference type="OrthoDB" id="9783873at2"/>
<dbReference type="InterPro" id="IPR021301">
    <property type="entry name" value="DUF2779"/>
</dbReference>
<dbReference type="Proteomes" id="UP000234790">
    <property type="component" value="Chromosome"/>
</dbReference>
<dbReference type="EMBL" id="CP025543">
    <property type="protein sequence ID" value="AUM62543.1"/>
    <property type="molecule type" value="Genomic_DNA"/>
</dbReference>
<dbReference type="KEGG" id="smoo:SMONO_v1c02940"/>
<accession>A0A2K9LU07</accession>
<dbReference type="Pfam" id="PF11074">
    <property type="entry name" value="DUF2779"/>
    <property type="match status" value="1"/>
</dbReference>
<evidence type="ECO:0000259" key="1">
    <source>
        <dbReference type="Pfam" id="PF11074"/>
    </source>
</evidence>
<sequence length="695" mass="82218">MKNSIRVTKEDFKRYMAECPKIAWIFHSLDNFKLAVKLKKEKKIETHYKVEIEKDGNYDTSSGFNAIDLYSDLLEKEDNELSKTELKQKNMLLKQMEDLNGFEISGLPAETIVDGNSVGDAAREYFIEKLYKDNLKDKTNFEFLDFQEKGYEETIEETKKALQDNKVKYLFEPSFEYMDSMLRVRCDVLINHGNRHVTIVEFKASTQSKIVHFFDVMYQKKVLEKNGYIVDDVNVGLINKNYVRGIGIDENRSNFLISFYEMDFENEVKDNLEKIKKPKSDESDLNYSQLIRITDKLENTKKDCGLNKMIIGMEDNGFDFDETILEISKSFENSNILNNTNCGKVSFNYTKYNYSIKESACHHVVRYYDKSKFNLYELTRFKPKAAIVHSRDEKSIYIENIVDVEKSQFNEDKGSLFKKDELRIIRTVRSYLQKNKIEAKDIIREDGIDSLMSLLKDYYKYPVYMYDFETVKWAIPKYDNSWSYEQIPFQYSIHVIDNPDYDFNDPINTMKHLNFIADKQEDPRPEFLVNFIRDCFAYGPGVYVAYNKSFERGVIKNMIYSYPELSKPLEYIYHNTIDLMEFFKKKEDNWLIYHPDFRGSYSIKKTQPGLDSSLSYKDLKINKGDKASQTFRQFLDNVISQEEYEIILKEDMLKYCDRDTLAMIVVLQRVVDIVKEYNPNFEMDIKKLLEEEKNA</sequence>